<dbReference type="NCBIfam" id="TIGR01241">
    <property type="entry name" value="FtsH_fam"/>
    <property type="match status" value="1"/>
</dbReference>
<dbReference type="InterPro" id="IPR000642">
    <property type="entry name" value="Peptidase_M41"/>
</dbReference>
<dbReference type="InterPro" id="IPR011546">
    <property type="entry name" value="Pept_M41_FtsH_extracell"/>
</dbReference>
<evidence type="ECO:0000256" key="16">
    <source>
        <dbReference type="SAM" id="MobiDB-lite"/>
    </source>
</evidence>
<feature type="domain" description="AAA+ ATPase" evidence="17">
    <location>
        <begin position="217"/>
        <end position="356"/>
    </location>
</feature>
<comment type="subcellular location">
    <subcellularLocation>
        <location evidence="14">Cell membrane</location>
        <topology evidence="14">Multi-pass membrane protein</topology>
        <orientation evidence="14">Cytoplasmic side</orientation>
    </subcellularLocation>
    <subcellularLocation>
        <location evidence="1">Membrane</location>
    </subcellularLocation>
</comment>
<evidence type="ECO:0000256" key="7">
    <source>
        <dbReference type="ARBA" id="ARBA00022741"/>
    </source>
</evidence>
<dbReference type="InterPro" id="IPR005936">
    <property type="entry name" value="FtsH"/>
</dbReference>
<evidence type="ECO:0000259" key="17">
    <source>
        <dbReference type="SMART" id="SM00382"/>
    </source>
</evidence>
<comment type="cofactor">
    <cofactor evidence="14">
        <name>Zn(2+)</name>
        <dbReference type="ChEBI" id="CHEBI:29105"/>
    </cofactor>
    <text evidence="14">Binds 1 zinc ion per subunit.</text>
</comment>
<evidence type="ECO:0000256" key="15">
    <source>
        <dbReference type="RuleBase" id="RU003651"/>
    </source>
</evidence>
<evidence type="ECO:0000256" key="4">
    <source>
        <dbReference type="ARBA" id="ARBA00022670"/>
    </source>
</evidence>
<dbReference type="PROSITE" id="PS00674">
    <property type="entry name" value="AAA"/>
    <property type="match status" value="1"/>
</dbReference>
<dbReference type="SUPFAM" id="SSF140990">
    <property type="entry name" value="FtsH protease domain-like"/>
    <property type="match status" value="1"/>
</dbReference>
<dbReference type="SMART" id="SM00382">
    <property type="entry name" value="AAA"/>
    <property type="match status" value="1"/>
</dbReference>
<name>A0ABW9QYU5_9ACTN</name>
<gene>
    <name evidence="18" type="primary">hflB</name>
    <name evidence="14" type="synonym">ftsH</name>
    <name evidence="18" type="ORF">GHK86_17670</name>
</gene>
<dbReference type="CDD" id="cd19501">
    <property type="entry name" value="RecA-like_FtsH"/>
    <property type="match status" value="1"/>
</dbReference>
<evidence type="ECO:0000313" key="19">
    <source>
        <dbReference type="Proteomes" id="UP000437736"/>
    </source>
</evidence>
<evidence type="ECO:0000256" key="6">
    <source>
        <dbReference type="ARBA" id="ARBA00022723"/>
    </source>
</evidence>
<keyword evidence="6 14" id="KW-0479">Metal-binding</keyword>
<dbReference type="EMBL" id="WJHE01001063">
    <property type="protein sequence ID" value="MST34543.1"/>
    <property type="molecule type" value="Genomic_DNA"/>
</dbReference>
<dbReference type="Pfam" id="PF17862">
    <property type="entry name" value="AAA_lid_3"/>
    <property type="match status" value="1"/>
</dbReference>
<dbReference type="Pfam" id="PF06480">
    <property type="entry name" value="FtsH_ext"/>
    <property type="match status" value="1"/>
</dbReference>
<evidence type="ECO:0000313" key="18">
    <source>
        <dbReference type="EMBL" id="MST34543.1"/>
    </source>
</evidence>
<comment type="similarity">
    <text evidence="15">Belongs to the AAA ATPase family.</text>
</comment>
<keyword evidence="3 14" id="KW-1003">Cell membrane</keyword>
<dbReference type="HAMAP" id="MF_01458">
    <property type="entry name" value="FtsH"/>
    <property type="match status" value="1"/>
</dbReference>
<dbReference type="InterPro" id="IPR027417">
    <property type="entry name" value="P-loop_NTPase"/>
</dbReference>
<sequence>MSRQPGDLRPGKPDRQAGPGGPGGPSVNGNWRWIVGVAVAVLVLLLLLSQFVNPQTSTKTQSYSTFYQQLTSHQVKSATVEVTGNGNASRITYTLVNGGPTYTTNAAPVSTTSTDAWNKYADITVKQNNGSLWSTLLPYLVWILLLVGFFVWISRRAQGQMSGIMSIGRSKAKVYTTERPRTTFSDVAGYDGVKLEIREVVDFLRSASRFKDIGAKIPKGVLLVGPPGTGKTLLARAVAGEAGVPFMSVTGSDFMEMFVGVGASRVRDLFQTARKQAPAIIFIDEIDSIGRKRGAGLGGGHDEREQTLNQMLAEMDGFEATEGIVMMAATNRPDILDPALLRPGRFDRQVVVPLPDLEERLPILAVHCRDKRIAPDVDLSVVARGTPGMSGADLANLVNEAALHAVRRGAQAIHMADFEAARDRVLMGQRRESTVLSDKEKEATAYHEGGHALLAYVLPDADPVHKVTILPTGMALGVTQQLPIEERHTYWREYIEDTICVMMGGRCAEKLEFGTISTGGSNDIQRATELARKMVREFGMSDRVGPMAWGQEGQVFLGEDLMHNARDYSDVTSRVIDEEVERILREQEARAGRLLNLHRRGLALVAKALLDRETIDGAEVGRLVDEAFGRPVHDHPDVIPTFSPTESVGGHDPEATPAGGAGVRSFPMPTNGWQQSGIEPLDGR</sequence>
<keyword evidence="10 14" id="KW-0067">ATP-binding</keyword>
<feature type="binding site" evidence="14">
    <location>
        <begin position="225"/>
        <end position="232"/>
    </location>
    <ligand>
        <name>ATP</name>
        <dbReference type="ChEBI" id="CHEBI:30616"/>
    </ligand>
</feature>
<comment type="caution">
    <text evidence="18">The sequence shown here is derived from an EMBL/GenBank/DDBJ whole genome shotgun (WGS) entry which is preliminary data.</text>
</comment>
<feature type="active site" evidence="14">
    <location>
        <position position="448"/>
    </location>
</feature>
<organism evidence="18 19">
    <name type="scientific">Acidiferrimicrobium australe</name>
    <dbReference type="NCBI Taxonomy" id="2664430"/>
    <lineage>
        <taxon>Bacteria</taxon>
        <taxon>Bacillati</taxon>
        <taxon>Actinomycetota</taxon>
        <taxon>Acidimicrobiia</taxon>
        <taxon>Acidimicrobiales</taxon>
        <taxon>Acidimicrobiaceae</taxon>
        <taxon>Acidiferrimicrobium</taxon>
    </lineage>
</organism>
<dbReference type="InterPro" id="IPR003959">
    <property type="entry name" value="ATPase_AAA_core"/>
</dbReference>
<keyword evidence="19" id="KW-1185">Reference proteome</keyword>
<dbReference type="Gene3D" id="1.10.8.60">
    <property type="match status" value="1"/>
</dbReference>
<keyword evidence="8 14" id="KW-0378">Hydrolase</keyword>
<evidence type="ECO:0000256" key="3">
    <source>
        <dbReference type="ARBA" id="ARBA00022475"/>
    </source>
</evidence>
<dbReference type="PANTHER" id="PTHR23076">
    <property type="entry name" value="METALLOPROTEASE M41 FTSH"/>
    <property type="match status" value="1"/>
</dbReference>
<comment type="similarity">
    <text evidence="2 14">In the C-terminal section; belongs to the peptidase M41 family.</text>
</comment>
<keyword evidence="4 14" id="KW-0645">Protease</keyword>
<dbReference type="InterPro" id="IPR003960">
    <property type="entry name" value="ATPase_AAA_CS"/>
</dbReference>
<dbReference type="InterPro" id="IPR037219">
    <property type="entry name" value="Peptidase_M41-like"/>
</dbReference>
<evidence type="ECO:0000256" key="13">
    <source>
        <dbReference type="ARBA" id="ARBA00023136"/>
    </source>
</evidence>
<feature type="transmembrane region" description="Helical" evidence="14">
    <location>
        <begin position="136"/>
        <end position="153"/>
    </location>
</feature>
<evidence type="ECO:0000256" key="14">
    <source>
        <dbReference type="HAMAP-Rule" id="MF_01458"/>
    </source>
</evidence>
<keyword evidence="9 14" id="KW-0862">Zinc</keyword>
<comment type="subunit">
    <text evidence="14">Homohexamer.</text>
</comment>
<keyword evidence="11 14" id="KW-1133">Transmembrane helix</keyword>
<feature type="region of interest" description="Disordered" evidence="16">
    <location>
        <begin position="1"/>
        <end position="26"/>
    </location>
</feature>
<evidence type="ECO:0000256" key="10">
    <source>
        <dbReference type="ARBA" id="ARBA00022840"/>
    </source>
</evidence>
<proteinExistence type="inferred from homology"/>
<keyword evidence="5 14" id="KW-0812">Transmembrane</keyword>
<reference evidence="18 19" key="1">
    <citation type="submission" date="2019-11" db="EMBL/GenBank/DDBJ databases">
        <title>Acidiferrimicrobium australis gen. nov., sp. nov., an acidophilic and obligately heterotrophic, member of the Actinobacteria that catalyses dissimilatory oxido- reduction of iron isolated from metal-rich acidic water in Chile.</title>
        <authorList>
            <person name="Gonzalez D."/>
            <person name="Huber K."/>
            <person name="Hedrich S."/>
            <person name="Rojas-Villalobos C."/>
            <person name="Quatrini R."/>
            <person name="Dinamarca M.A."/>
            <person name="Schwarz A."/>
            <person name="Canales C."/>
            <person name="Nancucheo I."/>
        </authorList>
    </citation>
    <scope>NUCLEOTIDE SEQUENCE [LARGE SCALE GENOMIC DNA]</scope>
    <source>
        <strain evidence="18 19">USS-CCA1</strain>
    </source>
</reference>
<dbReference type="Proteomes" id="UP000437736">
    <property type="component" value="Unassembled WGS sequence"/>
</dbReference>
<feature type="binding site" evidence="14">
    <location>
        <position position="447"/>
    </location>
    <ligand>
        <name>Zn(2+)</name>
        <dbReference type="ChEBI" id="CHEBI:29105"/>
        <note>catalytic</note>
    </ligand>
</feature>
<dbReference type="Gene3D" id="1.20.58.760">
    <property type="entry name" value="Peptidase M41"/>
    <property type="match status" value="1"/>
</dbReference>
<evidence type="ECO:0000256" key="1">
    <source>
        <dbReference type="ARBA" id="ARBA00004370"/>
    </source>
</evidence>
<dbReference type="Pfam" id="PF00004">
    <property type="entry name" value="AAA"/>
    <property type="match status" value="1"/>
</dbReference>
<comment type="similarity">
    <text evidence="14">In the central section; belongs to the AAA ATPase family.</text>
</comment>
<evidence type="ECO:0000256" key="2">
    <source>
        <dbReference type="ARBA" id="ARBA00010044"/>
    </source>
</evidence>
<feature type="region of interest" description="Disordered" evidence="16">
    <location>
        <begin position="635"/>
        <end position="684"/>
    </location>
</feature>
<dbReference type="PANTHER" id="PTHR23076:SF97">
    <property type="entry name" value="ATP-DEPENDENT ZINC METALLOPROTEASE YME1L1"/>
    <property type="match status" value="1"/>
</dbReference>
<evidence type="ECO:0000256" key="12">
    <source>
        <dbReference type="ARBA" id="ARBA00023049"/>
    </source>
</evidence>
<dbReference type="GO" id="GO:0008237">
    <property type="term" value="F:metallopeptidase activity"/>
    <property type="evidence" value="ECO:0007669"/>
    <property type="project" value="UniProtKB-KW"/>
</dbReference>
<keyword evidence="12 14" id="KW-0482">Metalloprotease</keyword>
<keyword evidence="7 14" id="KW-0547">Nucleotide-binding</keyword>
<protein>
    <recommendedName>
        <fullName evidence="14">ATP-dependent zinc metalloprotease FtsH</fullName>
        <ecNumber evidence="14">3.4.24.-</ecNumber>
    </recommendedName>
</protein>
<accession>A0ABW9QYU5</accession>
<feature type="binding site" evidence="14">
    <location>
        <position position="451"/>
    </location>
    <ligand>
        <name>Zn(2+)</name>
        <dbReference type="ChEBI" id="CHEBI:29105"/>
        <note>catalytic</note>
    </ligand>
</feature>
<dbReference type="EC" id="3.4.24.-" evidence="14"/>
<keyword evidence="13 14" id="KW-0472">Membrane</keyword>
<evidence type="ECO:0000256" key="11">
    <source>
        <dbReference type="ARBA" id="ARBA00022989"/>
    </source>
</evidence>
<evidence type="ECO:0000256" key="5">
    <source>
        <dbReference type="ARBA" id="ARBA00022692"/>
    </source>
</evidence>
<evidence type="ECO:0000256" key="9">
    <source>
        <dbReference type="ARBA" id="ARBA00022833"/>
    </source>
</evidence>
<comment type="function">
    <text evidence="14">Acts as a processive, ATP-dependent zinc metallopeptidase for both cytoplasmic and membrane proteins. Plays a role in the quality control of integral membrane proteins.</text>
</comment>
<feature type="transmembrane region" description="Helical" evidence="14">
    <location>
        <begin position="31"/>
        <end position="52"/>
    </location>
</feature>
<evidence type="ECO:0000256" key="8">
    <source>
        <dbReference type="ARBA" id="ARBA00022801"/>
    </source>
</evidence>
<dbReference type="InterPro" id="IPR003593">
    <property type="entry name" value="AAA+_ATPase"/>
</dbReference>
<dbReference type="Gene3D" id="3.40.50.300">
    <property type="entry name" value="P-loop containing nucleotide triphosphate hydrolases"/>
    <property type="match status" value="1"/>
</dbReference>
<dbReference type="SUPFAM" id="SSF52540">
    <property type="entry name" value="P-loop containing nucleoside triphosphate hydrolases"/>
    <property type="match status" value="1"/>
</dbReference>
<feature type="binding site" evidence="14">
    <location>
        <position position="523"/>
    </location>
    <ligand>
        <name>Zn(2+)</name>
        <dbReference type="ChEBI" id="CHEBI:29105"/>
        <note>catalytic</note>
    </ligand>
</feature>
<dbReference type="InterPro" id="IPR041569">
    <property type="entry name" value="AAA_lid_3"/>
</dbReference>
<dbReference type="Pfam" id="PF01434">
    <property type="entry name" value="Peptidase_M41"/>
    <property type="match status" value="1"/>
</dbReference>